<protein>
    <recommendedName>
        <fullName evidence="3">DUF1367 family protein</fullName>
    </recommendedName>
</protein>
<accession>A0ABV6G4T9</accession>
<evidence type="ECO:0008006" key="3">
    <source>
        <dbReference type="Google" id="ProtNLM"/>
    </source>
</evidence>
<dbReference type="RefSeq" id="WP_019950163.1">
    <property type="nucleotide sequence ID" value="NZ_JBHLVX010000043.1"/>
</dbReference>
<dbReference type="Proteomes" id="UP001589814">
    <property type="component" value="Unassembled WGS sequence"/>
</dbReference>
<evidence type="ECO:0000313" key="2">
    <source>
        <dbReference type="Proteomes" id="UP001589814"/>
    </source>
</evidence>
<keyword evidence="2" id="KW-1185">Reference proteome</keyword>
<organism evidence="1 2">
    <name type="scientific">Kushneria aurantia</name>
    <dbReference type="NCBI Taxonomy" id="504092"/>
    <lineage>
        <taxon>Bacteria</taxon>
        <taxon>Pseudomonadati</taxon>
        <taxon>Pseudomonadota</taxon>
        <taxon>Gammaproteobacteria</taxon>
        <taxon>Oceanospirillales</taxon>
        <taxon>Halomonadaceae</taxon>
        <taxon>Kushneria</taxon>
    </lineage>
</organism>
<evidence type="ECO:0000313" key="1">
    <source>
        <dbReference type="EMBL" id="MFC0268555.1"/>
    </source>
</evidence>
<sequence length="171" mass="18767">MSRAKRSSKRQPVYLRAMQMIDPRTGAVVSALVPASGTDQQVIRERGVTIGNVLRADLTQPRNQQFHRLAHAIGGLCAEHIDAFEGLGQHDALKKLQRESGVECDISTIDIPGGGALEYRQPRSMAFDSMDQGQFFQLVSALCGYIARAYWPSCTAEEVEAMADAMVREAT</sequence>
<comment type="caution">
    <text evidence="1">The sequence shown here is derived from an EMBL/GenBank/DDBJ whole genome shotgun (WGS) entry which is preliminary data.</text>
</comment>
<dbReference type="EMBL" id="JBHLVX010000043">
    <property type="protein sequence ID" value="MFC0268555.1"/>
    <property type="molecule type" value="Genomic_DNA"/>
</dbReference>
<reference evidence="1 2" key="1">
    <citation type="submission" date="2024-09" db="EMBL/GenBank/DDBJ databases">
        <authorList>
            <person name="Sun Q."/>
            <person name="Mori K."/>
        </authorList>
    </citation>
    <scope>NUCLEOTIDE SEQUENCE [LARGE SCALE GENOMIC DNA]</scope>
    <source>
        <strain evidence="1 2">CCM 7415</strain>
    </source>
</reference>
<proteinExistence type="predicted"/>
<gene>
    <name evidence="1" type="ORF">ACFFHW_11290</name>
</gene>
<name>A0ABV6G4T9_9GAMM</name>